<reference evidence="2 3" key="1">
    <citation type="journal article" date="2021" name="Nat. Commun.">
        <title>Incipient diploidization of the medicinal plant Perilla within 10,000 years.</title>
        <authorList>
            <person name="Zhang Y."/>
            <person name="Shen Q."/>
            <person name="Leng L."/>
            <person name="Zhang D."/>
            <person name="Chen S."/>
            <person name="Shi Y."/>
            <person name="Ning Z."/>
            <person name="Chen S."/>
        </authorList>
    </citation>
    <scope>NUCLEOTIDE SEQUENCE [LARGE SCALE GENOMIC DNA]</scope>
    <source>
        <strain evidence="3">cv. PC099</strain>
    </source>
</reference>
<comment type="caution">
    <text evidence="2">The sequence shown here is derived from an EMBL/GenBank/DDBJ whole genome shotgun (WGS) entry which is preliminary data.</text>
</comment>
<proteinExistence type="predicted"/>
<organism evidence="2 3">
    <name type="scientific">Perilla frutescens var. hirtella</name>
    <name type="common">Perilla citriodora</name>
    <name type="synonym">Perilla setoyensis</name>
    <dbReference type="NCBI Taxonomy" id="608512"/>
    <lineage>
        <taxon>Eukaryota</taxon>
        <taxon>Viridiplantae</taxon>
        <taxon>Streptophyta</taxon>
        <taxon>Embryophyta</taxon>
        <taxon>Tracheophyta</taxon>
        <taxon>Spermatophyta</taxon>
        <taxon>Magnoliopsida</taxon>
        <taxon>eudicotyledons</taxon>
        <taxon>Gunneridae</taxon>
        <taxon>Pentapetalae</taxon>
        <taxon>asterids</taxon>
        <taxon>lamiids</taxon>
        <taxon>Lamiales</taxon>
        <taxon>Lamiaceae</taxon>
        <taxon>Nepetoideae</taxon>
        <taxon>Elsholtzieae</taxon>
        <taxon>Perilla</taxon>
    </lineage>
</organism>
<feature type="region of interest" description="Disordered" evidence="1">
    <location>
        <begin position="1"/>
        <end position="42"/>
    </location>
</feature>
<gene>
    <name evidence="2" type="ORF">C2S53_014716</name>
</gene>
<protein>
    <submittedName>
        <fullName evidence="2">Uncharacterized protein</fullName>
    </submittedName>
</protein>
<sequence length="55" mass="5658">MRPAEAAEKQLKDKNPVFDESLPRGPVPLSGSNPCTYIPGGGSPGRCADAAAGEF</sequence>
<evidence type="ECO:0000313" key="3">
    <source>
        <dbReference type="Proteomes" id="UP001190926"/>
    </source>
</evidence>
<keyword evidence="3" id="KW-1185">Reference proteome</keyword>
<dbReference type="Proteomes" id="UP001190926">
    <property type="component" value="Unassembled WGS sequence"/>
</dbReference>
<evidence type="ECO:0000256" key="1">
    <source>
        <dbReference type="SAM" id="MobiDB-lite"/>
    </source>
</evidence>
<dbReference type="AlphaFoldDB" id="A0AAD4J4P6"/>
<feature type="compositionally biased region" description="Basic and acidic residues" evidence="1">
    <location>
        <begin position="1"/>
        <end position="17"/>
    </location>
</feature>
<evidence type="ECO:0000313" key="2">
    <source>
        <dbReference type="EMBL" id="KAH6826503.1"/>
    </source>
</evidence>
<name>A0AAD4J4P6_PERFH</name>
<accession>A0AAD4J4P6</accession>
<dbReference type="EMBL" id="SDAM02000166">
    <property type="protein sequence ID" value="KAH6826503.1"/>
    <property type="molecule type" value="Genomic_DNA"/>
</dbReference>